<reference evidence="2" key="1">
    <citation type="submission" date="2020-03" db="EMBL/GenBank/DDBJ databases">
        <title>Draft sequencing of Calidifontibacter sp. DB0510.</title>
        <authorList>
            <person name="Kim D.-U."/>
        </authorList>
    </citation>
    <scope>NUCLEOTIDE SEQUENCE</scope>
    <source>
        <strain evidence="2">DB0510</strain>
    </source>
</reference>
<evidence type="ECO:0000313" key="3">
    <source>
        <dbReference type="Proteomes" id="UP000744769"/>
    </source>
</evidence>
<feature type="transmembrane region" description="Helical" evidence="1">
    <location>
        <begin position="279"/>
        <end position="301"/>
    </location>
</feature>
<dbReference type="Proteomes" id="UP000744769">
    <property type="component" value="Unassembled WGS sequence"/>
</dbReference>
<keyword evidence="1" id="KW-0472">Membrane</keyword>
<dbReference type="Pfam" id="PF11271">
    <property type="entry name" value="PorA"/>
    <property type="match status" value="1"/>
</dbReference>
<evidence type="ECO:0000256" key="1">
    <source>
        <dbReference type="SAM" id="Phobius"/>
    </source>
</evidence>
<comment type="caution">
    <text evidence="2">The sequence shown here is derived from an EMBL/GenBank/DDBJ whole genome shotgun (WGS) entry which is preliminary data.</text>
</comment>
<keyword evidence="3" id="KW-1185">Reference proteome</keyword>
<name>A0A967AXR6_9MICO</name>
<sequence length="314" mass="34623">MRKSAIVVGLGAFLVTLGLLLKFYAFPRLAVIPYDQNTGQTLTDPKAKFFDADTLKFKQEPITTTATVVGNKDAAKKYGRNSVMINYWQYTDNNGTPPPMSATTASYALDRNTGKALNWAGSTLNGRPVDFQNAYIIKLPFGLQKGKSYPYFDTTLGKPVQLNYAGTEKIMGMETYKYTASVPDTTYMKFEAPGFLFGLGKESPGQNADRTYSNDYTIWADPITGVFMKMSQHQKQTFKIPGRPAVNILDTTSTMTEATVKKNVDEYKSKGFQLNALKAAPWALIPLGLILLIGGLILALITGNGRRGRRRAES</sequence>
<protein>
    <submittedName>
        <fullName evidence="2">DUF3068 domain-containing protein</fullName>
    </submittedName>
</protein>
<dbReference type="AlphaFoldDB" id="A0A967AXR6"/>
<evidence type="ECO:0000313" key="2">
    <source>
        <dbReference type="EMBL" id="NHN54944.1"/>
    </source>
</evidence>
<keyword evidence="1" id="KW-0812">Transmembrane</keyword>
<dbReference type="RefSeq" id="WP_166193504.1">
    <property type="nucleotide sequence ID" value="NZ_JAAOIV010000002.1"/>
</dbReference>
<dbReference type="InterPro" id="IPR021424">
    <property type="entry name" value="PorA"/>
</dbReference>
<keyword evidence="1" id="KW-1133">Transmembrane helix</keyword>
<dbReference type="EMBL" id="JAAOIV010000002">
    <property type="protein sequence ID" value="NHN54944.1"/>
    <property type="molecule type" value="Genomic_DNA"/>
</dbReference>
<organism evidence="2 3">
    <name type="scientific">Metallococcus carri</name>
    <dbReference type="NCBI Taxonomy" id="1656884"/>
    <lineage>
        <taxon>Bacteria</taxon>
        <taxon>Bacillati</taxon>
        <taxon>Actinomycetota</taxon>
        <taxon>Actinomycetes</taxon>
        <taxon>Micrococcales</taxon>
        <taxon>Dermacoccaceae</taxon>
        <taxon>Metallococcus</taxon>
    </lineage>
</organism>
<accession>A0A967AXR6</accession>
<proteinExistence type="predicted"/>
<gene>
    <name evidence="2" type="ORF">G9U51_03980</name>
</gene>